<feature type="domain" description="Glycosyl transferase family 51" evidence="15">
    <location>
        <begin position="70"/>
        <end position="227"/>
    </location>
</feature>
<dbReference type="GO" id="GO:0004180">
    <property type="term" value="F:carboxypeptidase activity"/>
    <property type="evidence" value="ECO:0007669"/>
    <property type="project" value="UniProtKB-KW"/>
</dbReference>
<dbReference type="Proteomes" id="UP000184192">
    <property type="component" value="Unassembled WGS sequence"/>
</dbReference>
<dbReference type="GO" id="GO:0008955">
    <property type="term" value="F:peptidoglycan glycosyltransferase activity"/>
    <property type="evidence" value="ECO:0007669"/>
    <property type="project" value="UniProtKB-EC"/>
</dbReference>
<dbReference type="GO" id="GO:0008658">
    <property type="term" value="F:penicillin binding"/>
    <property type="evidence" value="ECO:0007669"/>
    <property type="project" value="InterPro"/>
</dbReference>
<dbReference type="EC" id="2.4.99.28" evidence="10"/>
<evidence type="ECO:0000259" key="15">
    <source>
        <dbReference type="Pfam" id="PF00912"/>
    </source>
</evidence>
<comment type="pathway">
    <text evidence="1">Cell wall biogenesis; peptidoglycan biosynthesis.</text>
</comment>
<keyword evidence="13" id="KW-0812">Transmembrane</keyword>
<feature type="transmembrane region" description="Helical" evidence="13">
    <location>
        <begin position="12"/>
        <end position="32"/>
    </location>
</feature>
<keyword evidence="13" id="KW-1133">Transmembrane helix</keyword>
<dbReference type="GO" id="GO:0030288">
    <property type="term" value="C:outer membrane-bounded periplasmic space"/>
    <property type="evidence" value="ECO:0007669"/>
    <property type="project" value="TreeGrafter"/>
</dbReference>
<dbReference type="InterPro" id="IPR036950">
    <property type="entry name" value="PBP_transglycosylase"/>
</dbReference>
<dbReference type="eggNOG" id="COG4953">
    <property type="taxonomic scope" value="Bacteria"/>
</dbReference>
<keyword evidence="18" id="KW-1185">Reference proteome</keyword>
<evidence type="ECO:0000313" key="18">
    <source>
        <dbReference type="Proteomes" id="UP000184192"/>
    </source>
</evidence>
<reference evidence="18" key="1">
    <citation type="submission" date="2016-11" db="EMBL/GenBank/DDBJ databases">
        <authorList>
            <person name="Varghese N."/>
            <person name="Submissions S."/>
        </authorList>
    </citation>
    <scope>NUCLEOTIDE SEQUENCE [LARGE SCALE GENOMIC DNA]</scope>
    <source>
        <strain evidence="18">DSM 26884</strain>
    </source>
</reference>
<evidence type="ECO:0000256" key="6">
    <source>
        <dbReference type="ARBA" id="ARBA00022676"/>
    </source>
</evidence>
<dbReference type="InterPro" id="IPR001264">
    <property type="entry name" value="Glyco_trans_51"/>
</dbReference>
<dbReference type="AlphaFoldDB" id="A0A1M6HY55"/>
<evidence type="ECO:0000259" key="16">
    <source>
        <dbReference type="Pfam" id="PF06832"/>
    </source>
</evidence>
<dbReference type="InterPro" id="IPR012338">
    <property type="entry name" value="Beta-lactam/transpept-like"/>
</dbReference>
<keyword evidence="4" id="KW-0121">Carboxypeptidase</keyword>
<evidence type="ECO:0000256" key="7">
    <source>
        <dbReference type="ARBA" id="ARBA00022679"/>
    </source>
</evidence>
<dbReference type="NCBIfam" id="TIGR02073">
    <property type="entry name" value="PBP_1c"/>
    <property type="match status" value="1"/>
</dbReference>
<feature type="compositionally biased region" description="Basic and acidic residues" evidence="12">
    <location>
        <begin position="484"/>
        <end position="493"/>
    </location>
</feature>
<dbReference type="PANTHER" id="PTHR32282:SF15">
    <property type="entry name" value="PENICILLIN-BINDING PROTEIN 1C"/>
    <property type="match status" value="1"/>
</dbReference>
<comment type="similarity">
    <text evidence="3">In the N-terminal section; belongs to the glycosyltransferase 51 family.</text>
</comment>
<dbReference type="InterPro" id="IPR001460">
    <property type="entry name" value="PCN-bd_Tpept"/>
</dbReference>
<dbReference type="InterPro" id="IPR050396">
    <property type="entry name" value="Glycosyltr_51/Transpeptidase"/>
</dbReference>
<proteinExistence type="inferred from homology"/>
<dbReference type="InterPro" id="IPR009647">
    <property type="entry name" value="PBP_C"/>
</dbReference>
<dbReference type="RefSeq" id="WP_025831491.1">
    <property type="nucleotide sequence ID" value="NZ_FQZN01000020.1"/>
</dbReference>
<dbReference type="SUPFAM" id="SSF56601">
    <property type="entry name" value="beta-lactamase/transpeptidase-like"/>
    <property type="match status" value="1"/>
</dbReference>
<dbReference type="EMBL" id="FQZN01000020">
    <property type="protein sequence ID" value="SHJ27057.1"/>
    <property type="molecule type" value="Genomic_DNA"/>
</dbReference>
<dbReference type="PANTHER" id="PTHR32282">
    <property type="entry name" value="BINDING PROTEIN TRANSPEPTIDASE, PUTATIVE-RELATED"/>
    <property type="match status" value="1"/>
</dbReference>
<comment type="catalytic activity">
    <reaction evidence="11">
        <text>[GlcNAc-(1-&gt;4)-Mur2Ac(oyl-L-Ala-gamma-D-Glu-L-Lys-D-Ala-D-Ala)](n)-di-trans,octa-cis-undecaprenyl diphosphate + beta-D-GlcNAc-(1-&gt;4)-Mur2Ac(oyl-L-Ala-gamma-D-Glu-L-Lys-D-Ala-D-Ala)-di-trans,octa-cis-undecaprenyl diphosphate = [GlcNAc-(1-&gt;4)-Mur2Ac(oyl-L-Ala-gamma-D-Glu-L-Lys-D-Ala-D-Ala)](n+1)-di-trans,octa-cis-undecaprenyl diphosphate + di-trans,octa-cis-undecaprenyl diphosphate + H(+)</text>
        <dbReference type="Rhea" id="RHEA:23708"/>
        <dbReference type="Rhea" id="RHEA-COMP:9602"/>
        <dbReference type="Rhea" id="RHEA-COMP:9603"/>
        <dbReference type="ChEBI" id="CHEBI:15378"/>
        <dbReference type="ChEBI" id="CHEBI:58405"/>
        <dbReference type="ChEBI" id="CHEBI:60033"/>
        <dbReference type="ChEBI" id="CHEBI:78435"/>
        <dbReference type="EC" id="2.4.99.28"/>
    </reaction>
</comment>
<dbReference type="GeneID" id="92713238"/>
<dbReference type="Gene3D" id="3.40.710.10">
    <property type="entry name" value="DD-peptidase/beta-lactamase superfamily"/>
    <property type="match status" value="1"/>
</dbReference>
<keyword evidence="9" id="KW-0511">Multifunctional enzyme</keyword>
<dbReference type="GO" id="GO:0009252">
    <property type="term" value="P:peptidoglycan biosynthetic process"/>
    <property type="evidence" value="ECO:0007669"/>
    <property type="project" value="InterPro"/>
</dbReference>
<keyword evidence="6" id="KW-0328">Glycosyltransferase</keyword>
<evidence type="ECO:0000256" key="10">
    <source>
        <dbReference type="ARBA" id="ARBA00044770"/>
    </source>
</evidence>
<keyword evidence="5" id="KW-0645">Protease</keyword>
<gene>
    <name evidence="17" type="ORF">SAMN05444350_12048</name>
</gene>
<comment type="similarity">
    <text evidence="2">In the C-terminal section; belongs to the transpeptidase family.</text>
</comment>
<dbReference type="InterPro" id="IPR023346">
    <property type="entry name" value="Lysozyme-like_dom_sf"/>
</dbReference>
<dbReference type="InterPro" id="IPR011815">
    <property type="entry name" value="PBP_1c"/>
</dbReference>
<evidence type="ECO:0000259" key="14">
    <source>
        <dbReference type="Pfam" id="PF00905"/>
    </source>
</evidence>
<evidence type="ECO:0000313" key="17">
    <source>
        <dbReference type="EMBL" id="SHJ27057.1"/>
    </source>
</evidence>
<dbReference type="GO" id="GO:0006508">
    <property type="term" value="P:proteolysis"/>
    <property type="evidence" value="ECO:0007669"/>
    <property type="project" value="UniProtKB-KW"/>
</dbReference>
<evidence type="ECO:0000256" key="5">
    <source>
        <dbReference type="ARBA" id="ARBA00022670"/>
    </source>
</evidence>
<organism evidence="17 18">
    <name type="scientific">Bacteroides stercorirosoris</name>
    <dbReference type="NCBI Taxonomy" id="871324"/>
    <lineage>
        <taxon>Bacteria</taxon>
        <taxon>Pseudomonadati</taxon>
        <taxon>Bacteroidota</taxon>
        <taxon>Bacteroidia</taxon>
        <taxon>Bacteroidales</taxon>
        <taxon>Bacteroidaceae</taxon>
        <taxon>Bacteroides</taxon>
    </lineage>
</organism>
<evidence type="ECO:0000256" key="9">
    <source>
        <dbReference type="ARBA" id="ARBA00023268"/>
    </source>
</evidence>
<keyword evidence="13" id="KW-0472">Membrane</keyword>
<evidence type="ECO:0000256" key="12">
    <source>
        <dbReference type="SAM" id="MobiDB-lite"/>
    </source>
</evidence>
<dbReference type="Pfam" id="PF06832">
    <property type="entry name" value="BiPBP_C"/>
    <property type="match status" value="1"/>
</dbReference>
<accession>A0A1M6HY55</accession>
<dbReference type="Gene3D" id="1.10.3810.10">
    <property type="entry name" value="Biosynthetic peptidoglycan transglycosylase-like"/>
    <property type="match status" value="1"/>
</dbReference>
<feature type="domain" description="Penicillin-binding C-terminal" evidence="16">
    <location>
        <begin position="713"/>
        <end position="800"/>
    </location>
</feature>
<evidence type="ECO:0000256" key="11">
    <source>
        <dbReference type="ARBA" id="ARBA00049902"/>
    </source>
</evidence>
<sequence length="805" mass="90762">MKVQIINFFKHLSITGKVILSIITILVIGYIFCLPRELFHVPYSTVVTDRNGDLLGARIASDGQWRFPPRTTTPEKMKQCLMMFEDRHFYYHWGVNPFATGRAVWQNLKNKRVVSGGSTLTMQTIRLARNESRTFGEKFIEMILATRLEFRASKEEILSMYVSHAPFGGNVVGLDAAAWRYFGHSAEDLSWAEAAMLAVLPNAPSMIHLSKARQALLEKRNRLLKQLYKEEVIDESTYELAVSEPLPEEPHPLPQIAPHLVSRFYQERNGKYSVSTIDRGIQTQIESLAERWSNEFNRSDIRNLAILVIDIRNNQVVAYCGNVNFERKQAGNQVDVIQAPRSTGSILKPFLYYAMLQEGSLLPDMLLPDIPVNINGFTPQNFNLQFEGAVPASEALARSLNIPAVTMLQRYGVPKFHSFLRQTGFKTINRPASHYGLSLILGGAEATLWDVTSAYANMGRSLLQLPQEKCSLLLASSQEKEEKRSYDKLRMTESEQQAAESELRETKQTASEASGTDIFQPGAVWQTFDALTEVNRPEEIDWKSIPSMHSIASKTGTSYGFRDAWAVGVTPRYAVGVWVGNATGEGKPGLVGARTAGPVLFDIFNMLPASRWFKRPGDIFVKAEICRKSGHLKSRFCEETDTLLILPAGLKTEACPYHHLITLSADETQRIYENCANTEPTIQKSWFTLPPVWEWYYKQHHPEYNPLPPFKPGCGEDALQQMQFIYPPMNARIVLPRQMDGSKGFITVELAHSNPATTIYWHLDNCYLTQTQDFHKISLQPSSGKHSLTAVDDAGNTVSTTFFVE</sequence>
<evidence type="ECO:0000256" key="13">
    <source>
        <dbReference type="SAM" id="Phobius"/>
    </source>
</evidence>
<feature type="region of interest" description="Disordered" evidence="12">
    <location>
        <begin position="484"/>
        <end position="515"/>
    </location>
</feature>
<evidence type="ECO:0000256" key="3">
    <source>
        <dbReference type="ARBA" id="ARBA00007739"/>
    </source>
</evidence>
<evidence type="ECO:0000256" key="4">
    <source>
        <dbReference type="ARBA" id="ARBA00022645"/>
    </source>
</evidence>
<dbReference type="Pfam" id="PF00905">
    <property type="entry name" value="Transpeptidase"/>
    <property type="match status" value="1"/>
</dbReference>
<keyword evidence="8" id="KW-0378">Hydrolase</keyword>
<evidence type="ECO:0000256" key="2">
    <source>
        <dbReference type="ARBA" id="ARBA00007090"/>
    </source>
</evidence>
<dbReference type="Pfam" id="PF00912">
    <property type="entry name" value="Transgly"/>
    <property type="match status" value="1"/>
</dbReference>
<name>A0A1M6HY55_9BACE</name>
<protein>
    <recommendedName>
        <fullName evidence="10">peptidoglycan glycosyltransferase</fullName>
        <ecNumber evidence="10">2.4.99.28</ecNumber>
    </recommendedName>
</protein>
<keyword evidence="7" id="KW-0808">Transferase</keyword>
<evidence type="ECO:0000256" key="1">
    <source>
        <dbReference type="ARBA" id="ARBA00004752"/>
    </source>
</evidence>
<feature type="domain" description="Penicillin-binding protein transpeptidase" evidence="14">
    <location>
        <begin position="305"/>
        <end position="586"/>
    </location>
</feature>
<dbReference type="SUPFAM" id="SSF53955">
    <property type="entry name" value="Lysozyme-like"/>
    <property type="match status" value="1"/>
</dbReference>
<evidence type="ECO:0000256" key="8">
    <source>
        <dbReference type="ARBA" id="ARBA00022801"/>
    </source>
</evidence>